<comment type="caution">
    <text evidence="2">The sequence shown here is derived from an EMBL/GenBank/DDBJ whole genome shotgun (WGS) entry which is preliminary data.</text>
</comment>
<dbReference type="EMBL" id="MDYO01000007">
    <property type="protein sequence ID" value="OQD99186.1"/>
    <property type="molecule type" value="Genomic_DNA"/>
</dbReference>
<dbReference type="PANTHER" id="PTHR22765:SF434">
    <property type="entry name" value="GB|AAD18119.1-RELATED"/>
    <property type="match status" value="1"/>
</dbReference>
<feature type="compositionally biased region" description="Basic and acidic residues" evidence="1">
    <location>
        <begin position="185"/>
        <end position="194"/>
    </location>
</feature>
<dbReference type="SUPFAM" id="SSF57850">
    <property type="entry name" value="RING/U-box"/>
    <property type="match status" value="1"/>
</dbReference>
<reference evidence="3" key="1">
    <citation type="journal article" date="2017" name="Nat. Microbiol.">
        <title>Global analysis of biosynthetic gene clusters reveals vast potential of secondary metabolite production in Penicillium species.</title>
        <authorList>
            <person name="Nielsen J.C."/>
            <person name="Grijseels S."/>
            <person name="Prigent S."/>
            <person name="Ji B."/>
            <person name="Dainat J."/>
            <person name="Nielsen K.F."/>
            <person name="Frisvad J.C."/>
            <person name="Workman M."/>
            <person name="Nielsen J."/>
        </authorList>
    </citation>
    <scope>NUCLEOTIDE SEQUENCE [LARGE SCALE GENOMIC DNA]</scope>
    <source>
        <strain evidence="3">IBT 29525</strain>
    </source>
</reference>
<dbReference type="InterPro" id="IPR013083">
    <property type="entry name" value="Znf_RING/FYVE/PHD"/>
</dbReference>
<feature type="compositionally biased region" description="Polar residues" evidence="1">
    <location>
        <begin position="195"/>
        <end position="204"/>
    </location>
</feature>
<feature type="compositionally biased region" description="Low complexity" evidence="1">
    <location>
        <begin position="209"/>
        <end position="222"/>
    </location>
</feature>
<dbReference type="STRING" id="60172.A0A1V6RDA4"/>
<accession>A0A1V6RDA4</accession>
<dbReference type="AlphaFoldDB" id="A0A1V6RDA4"/>
<feature type="compositionally biased region" description="Polar residues" evidence="1">
    <location>
        <begin position="241"/>
        <end position="253"/>
    </location>
</feature>
<dbReference type="PANTHER" id="PTHR22765">
    <property type="entry name" value="RING FINGER AND PROTEASE ASSOCIATED DOMAIN-CONTAINING"/>
    <property type="match status" value="1"/>
</dbReference>
<name>A0A1V6RDA4_9EURO</name>
<evidence type="ECO:0000313" key="2">
    <source>
        <dbReference type="EMBL" id="OQD99186.1"/>
    </source>
</evidence>
<evidence type="ECO:0000313" key="3">
    <source>
        <dbReference type="Proteomes" id="UP000191612"/>
    </source>
</evidence>
<dbReference type="SUPFAM" id="SSF48371">
    <property type="entry name" value="ARM repeat"/>
    <property type="match status" value="1"/>
</dbReference>
<evidence type="ECO:0008006" key="4">
    <source>
        <dbReference type="Google" id="ProtNLM"/>
    </source>
</evidence>
<feature type="region of interest" description="Disordered" evidence="1">
    <location>
        <begin position="273"/>
        <end position="321"/>
    </location>
</feature>
<dbReference type="GO" id="GO:0006511">
    <property type="term" value="P:ubiquitin-dependent protein catabolic process"/>
    <property type="evidence" value="ECO:0007669"/>
    <property type="project" value="TreeGrafter"/>
</dbReference>
<dbReference type="InterPro" id="IPR051826">
    <property type="entry name" value="E3_ubiquitin-ligase_domain"/>
</dbReference>
<keyword evidence="3" id="KW-1185">Reference proteome</keyword>
<gene>
    <name evidence="2" type="ORF">PENSOL_c007G07860</name>
</gene>
<sequence length="365" mass="40694">MAPLSEIIKLEPEEEPWCAGYAPSQGRRCHMRTNARGRRSAMMLLNEGTKNLQAGRNIDILLEDLAPHVLCTRFHQNQSSDLVRRWKRQVRTYLDSQIVSTPYTRPARTSPRMISENAAAEMEERIAVLQQRLREAKEEVRRLEAAQSVLPTTTNTSHREGRNTSTVVNSSSRGSASTGNTPVHHVNEPLRRGSTESSTNQSAITVPRSAQAQASPQTSAISVSSPRPVNTPTVARASGRIGNTTSQDETPQSIRREVEGECGICLCDLHGSQDGDLDEEEESESSGDDDHDDEDDYDDSDSDSDDDDDDDDDAENNDADDHEHLKELVWCKARCGVNFHKQCIDQWLETDHASTCPTCRSNWEH</sequence>
<feature type="compositionally biased region" description="Acidic residues" evidence="1">
    <location>
        <begin position="275"/>
        <end position="318"/>
    </location>
</feature>
<feature type="compositionally biased region" description="Polar residues" evidence="1">
    <location>
        <begin position="223"/>
        <end position="233"/>
    </location>
</feature>
<evidence type="ECO:0000256" key="1">
    <source>
        <dbReference type="SAM" id="MobiDB-lite"/>
    </source>
</evidence>
<dbReference type="GO" id="GO:0061630">
    <property type="term" value="F:ubiquitin protein ligase activity"/>
    <property type="evidence" value="ECO:0007669"/>
    <property type="project" value="TreeGrafter"/>
</dbReference>
<dbReference type="InterPro" id="IPR016024">
    <property type="entry name" value="ARM-type_fold"/>
</dbReference>
<organism evidence="2 3">
    <name type="scientific">Penicillium solitum</name>
    <dbReference type="NCBI Taxonomy" id="60172"/>
    <lineage>
        <taxon>Eukaryota</taxon>
        <taxon>Fungi</taxon>
        <taxon>Dikarya</taxon>
        <taxon>Ascomycota</taxon>
        <taxon>Pezizomycotina</taxon>
        <taxon>Eurotiomycetes</taxon>
        <taxon>Eurotiomycetidae</taxon>
        <taxon>Eurotiales</taxon>
        <taxon>Aspergillaceae</taxon>
        <taxon>Penicillium</taxon>
    </lineage>
</organism>
<feature type="region of interest" description="Disordered" evidence="1">
    <location>
        <begin position="142"/>
        <end position="253"/>
    </location>
</feature>
<dbReference type="Proteomes" id="UP000191612">
    <property type="component" value="Unassembled WGS sequence"/>
</dbReference>
<protein>
    <recommendedName>
        <fullName evidence="4">RING-type domain-containing protein</fullName>
    </recommendedName>
</protein>
<proteinExistence type="predicted"/>
<feature type="compositionally biased region" description="Polar residues" evidence="1">
    <location>
        <begin position="163"/>
        <end position="181"/>
    </location>
</feature>
<dbReference type="Gene3D" id="3.30.40.10">
    <property type="entry name" value="Zinc/RING finger domain, C3HC4 (zinc finger)"/>
    <property type="match status" value="1"/>
</dbReference>